<dbReference type="EC" id="3.4.-.-" evidence="8"/>
<evidence type="ECO:0000256" key="8">
    <source>
        <dbReference type="RuleBase" id="RU364100"/>
    </source>
</evidence>
<evidence type="ECO:0000256" key="5">
    <source>
        <dbReference type="ARBA" id="ARBA00023124"/>
    </source>
</evidence>
<dbReference type="GO" id="GO:0006508">
    <property type="term" value="P:proteolysis"/>
    <property type="evidence" value="ECO:0007669"/>
    <property type="project" value="UniProtKB-KW"/>
</dbReference>
<keyword evidence="2 8" id="KW-0645">Protease</keyword>
<dbReference type="OrthoDB" id="6192129at2"/>
<evidence type="ECO:0000256" key="4">
    <source>
        <dbReference type="ARBA" id="ARBA00022801"/>
    </source>
</evidence>
<dbReference type="STRING" id="55209.HA50_22720"/>
<comment type="caution">
    <text evidence="9">The sequence shown here is derived from an EMBL/GenBank/DDBJ whole genome shotgun (WGS) entry which is preliminary data.</text>
</comment>
<reference evidence="9 10" key="1">
    <citation type="journal article" date="2017" name="Antonie Van Leeuwenhoek">
        <title>Phylogenomic resolution of the bacterial genus Pantoea and its relationship with Erwinia and Tatumella.</title>
        <authorList>
            <person name="Palmer M."/>
            <person name="Steenkamp E.T."/>
            <person name="Coetzee M.P."/>
            <person name="Chan W.Y."/>
            <person name="van Zyl E."/>
            <person name="De Maayer P."/>
            <person name="Coutinho T.A."/>
            <person name="Blom J."/>
            <person name="Smits T.H."/>
            <person name="Duffy B."/>
            <person name="Venter S.N."/>
        </authorList>
    </citation>
    <scope>NUCLEOTIDE SEQUENCE [LARGE SCALE GENOMIC DNA]</scope>
    <source>
        <strain evidence="9 10">LMG 2657</strain>
    </source>
</reference>
<evidence type="ECO:0000313" key="9">
    <source>
        <dbReference type="EMBL" id="ORM89449.1"/>
    </source>
</evidence>
<organism evidence="9 10">
    <name type="scientific">Pantoea cypripedii</name>
    <name type="common">Pectobacterium cypripedii</name>
    <name type="synonym">Erwinia cypripedii</name>
    <dbReference type="NCBI Taxonomy" id="55209"/>
    <lineage>
        <taxon>Bacteria</taxon>
        <taxon>Pseudomonadati</taxon>
        <taxon>Pseudomonadota</taxon>
        <taxon>Gammaproteobacteria</taxon>
        <taxon>Enterobacterales</taxon>
        <taxon>Erwiniaceae</taxon>
        <taxon>Pantoea</taxon>
    </lineage>
</organism>
<gene>
    <name evidence="9" type="ORF">HA50_22720</name>
</gene>
<keyword evidence="7" id="KW-0456">Lyase</keyword>
<name>A0A1X1EKM4_PANCY</name>
<accession>A0A1X1EKM4</accession>
<dbReference type="InterPro" id="IPR036590">
    <property type="entry name" value="SRAP-like"/>
</dbReference>
<keyword evidence="5" id="KW-0190">Covalent protein-DNA linkage</keyword>
<dbReference type="SUPFAM" id="SSF143081">
    <property type="entry name" value="BB1717-like"/>
    <property type="match status" value="1"/>
</dbReference>
<evidence type="ECO:0000256" key="7">
    <source>
        <dbReference type="ARBA" id="ARBA00023239"/>
    </source>
</evidence>
<keyword evidence="6" id="KW-0238">DNA-binding</keyword>
<evidence type="ECO:0000313" key="10">
    <source>
        <dbReference type="Proteomes" id="UP000193749"/>
    </source>
</evidence>
<comment type="similarity">
    <text evidence="1 8">Belongs to the SOS response-associated peptidase family.</text>
</comment>
<keyword evidence="10" id="KW-1185">Reference proteome</keyword>
<dbReference type="Proteomes" id="UP000193749">
    <property type="component" value="Unassembled WGS sequence"/>
</dbReference>
<dbReference type="Pfam" id="PF02586">
    <property type="entry name" value="SRAP"/>
    <property type="match status" value="1"/>
</dbReference>
<dbReference type="GO" id="GO:0106300">
    <property type="term" value="P:protein-DNA covalent cross-linking repair"/>
    <property type="evidence" value="ECO:0007669"/>
    <property type="project" value="InterPro"/>
</dbReference>
<evidence type="ECO:0000256" key="6">
    <source>
        <dbReference type="ARBA" id="ARBA00023125"/>
    </source>
</evidence>
<dbReference type="AlphaFoldDB" id="A0A1X1EKM4"/>
<dbReference type="RefSeq" id="WP_084879160.1">
    <property type="nucleotide sequence ID" value="NZ_JAGGMY010000002.1"/>
</dbReference>
<evidence type="ECO:0000256" key="3">
    <source>
        <dbReference type="ARBA" id="ARBA00022763"/>
    </source>
</evidence>
<sequence length="226" mass="26104">MCGRFAQYRSRDDYFEAAGIRPDEILYDPEPIGRFNVAPGRQVLLLNARNEGLFLDPVFWGYGPEWWQKQPLINARGETAASSRMFKPLWSRGRAVVPEDGWYEWKKNGNKKQPYFIYRADKQPLFFAAIGRAPFNEDHGREGFVIVTADSNQGMVDIHDRRPLVLYPDAVREWLSNETRSERAEEIIHHGVLPETAFAWHPVSRAVGNIRNHGENLIARIENPEI</sequence>
<dbReference type="PANTHER" id="PTHR13604">
    <property type="entry name" value="DC12-RELATED"/>
    <property type="match status" value="1"/>
</dbReference>
<dbReference type="GO" id="GO:0003697">
    <property type="term" value="F:single-stranded DNA binding"/>
    <property type="evidence" value="ECO:0007669"/>
    <property type="project" value="InterPro"/>
</dbReference>
<dbReference type="InterPro" id="IPR003738">
    <property type="entry name" value="SRAP"/>
</dbReference>
<keyword evidence="4 8" id="KW-0378">Hydrolase</keyword>
<dbReference type="Gene3D" id="3.90.1680.10">
    <property type="entry name" value="SOS response associated peptidase-like"/>
    <property type="match status" value="1"/>
</dbReference>
<dbReference type="GO" id="GO:0008233">
    <property type="term" value="F:peptidase activity"/>
    <property type="evidence" value="ECO:0007669"/>
    <property type="project" value="UniProtKB-KW"/>
</dbReference>
<evidence type="ECO:0000256" key="1">
    <source>
        <dbReference type="ARBA" id="ARBA00008136"/>
    </source>
</evidence>
<protein>
    <recommendedName>
        <fullName evidence="8">Abasic site processing protein</fullName>
        <ecNumber evidence="8">3.4.-.-</ecNumber>
    </recommendedName>
</protein>
<proteinExistence type="inferred from homology"/>
<evidence type="ECO:0000256" key="2">
    <source>
        <dbReference type="ARBA" id="ARBA00022670"/>
    </source>
</evidence>
<dbReference type="GO" id="GO:0016829">
    <property type="term" value="F:lyase activity"/>
    <property type="evidence" value="ECO:0007669"/>
    <property type="project" value="UniProtKB-KW"/>
</dbReference>
<dbReference type="EMBL" id="MLJI01000002">
    <property type="protein sequence ID" value="ORM89449.1"/>
    <property type="molecule type" value="Genomic_DNA"/>
</dbReference>
<keyword evidence="3" id="KW-0227">DNA damage</keyword>
<dbReference type="PANTHER" id="PTHR13604:SF0">
    <property type="entry name" value="ABASIC SITE PROCESSING PROTEIN HMCES"/>
    <property type="match status" value="1"/>
</dbReference>